<evidence type="ECO:0000313" key="1">
    <source>
        <dbReference type="EMBL" id="TQR85682.1"/>
    </source>
</evidence>
<evidence type="ECO:0000313" key="2">
    <source>
        <dbReference type="Proteomes" id="UP000315759"/>
    </source>
</evidence>
<dbReference type="Pfam" id="PF08962">
    <property type="entry name" value="Rv2632c-like"/>
    <property type="match status" value="1"/>
</dbReference>
<reference evidence="1 2" key="1">
    <citation type="submission" date="2018-10" db="EMBL/GenBank/DDBJ databases">
        <title>Draft genome of Mycobacterium hodleri strain B.</title>
        <authorList>
            <person name="Amande T.J."/>
            <person name="Mcgenity T.J."/>
        </authorList>
    </citation>
    <scope>NUCLEOTIDE SEQUENCE [LARGE SCALE GENOMIC DNA]</scope>
    <source>
        <strain evidence="1 2">B</strain>
    </source>
</reference>
<dbReference type="AlphaFoldDB" id="A0A544W0E3"/>
<dbReference type="Gene3D" id="3.30.160.240">
    <property type="entry name" value="Rv1738"/>
    <property type="match status" value="1"/>
</dbReference>
<dbReference type="InterPro" id="IPR015057">
    <property type="entry name" value="Rv2632c-like"/>
</dbReference>
<dbReference type="SUPFAM" id="SSF143212">
    <property type="entry name" value="Rv2632c-like"/>
    <property type="match status" value="1"/>
</dbReference>
<comment type="caution">
    <text evidence="1">The sequence shown here is derived from an EMBL/GenBank/DDBJ whole genome shotgun (WGS) entry which is preliminary data.</text>
</comment>
<gene>
    <name evidence="1" type="ORF">D8S82_15210</name>
</gene>
<dbReference type="RefSeq" id="WP_142552890.1">
    <property type="nucleotide sequence ID" value="NZ_VIFX01000018.1"/>
</dbReference>
<name>A0A544W0E3_9MYCO</name>
<dbReference type="EMBL" id="VIFX01000018">
    <property type="protein sequence ID" value="TQR85682.1"/>
    <property type="molecule type" value="Genomic_DNA"/>
</dbReference>
<dbReference type="InterPro" id="IPR038070">
    <property type="entry name" value="Rv2632c-like_sf"/>
</dbReference>
<keyword evidence="2" id="KW-1185">Reference proteome</keyword>
<sequence length="78" mass="8658">MSEMSAQARGREYPVTVTVDDSDWPTHAVARMRWRDNELYGVGQIRAGELFPDHASERLAVSRALADLAGRIRANTGT</sequence>
<dbReference type="Proteomes" id="UP000315759">
    <property type="component" value="Unassembled WGS sequence"/>
</dbReference>
<accession>A0A544W0E3</accession>
<protein>
    <submittedName>
        <fullName evidence="1">DUF1876 domain-containing protein</fullName>
    </submittedName>
</protein>
<organism evidence="1 2">
    <name type="scientific">Mycolicibacterium hodleri</name>
    <dbReference type="NCBI Taxonomy" id="49897"/>
    <lineage>
        <taxon>Bacteria</taxon>
        <taxon>Bacillati</taxon>
        <taxon>Actinomycetota</taxon>
        <taxon>Actinomycetes</taxon>
        <taxon>Mycobacteriales</taxon>
        <taxon>Mycobacteriaceae</taxon>
        <taxon>Mycolicibacterium</taxon>
    </lineage>
</organism>
<proteinExistence type="predicted"/>